<sequence>MLFSCILLLFSLALTFPNGESKVTFPTRSTEKPISVCNKIYGTQAGDTCLSILEAFHLTASAFNTFNPNLNCEKIFVGEWLCIDDLAI</sequence>
<keyword evidence="3" id="KW-0732">Signal</keyword>
<evidence type="ECO:0000313" key="5">
    <source>
        <dbReference type="EMBL" id="CAH1423519.1"/>
    </source>
</evidence>
<feature type="domain" description="LysM" evidence="4">
    <location>
        <begin position="39"/>
        <end position="83"/>
    </location>
</feature>
<evidence type="ECO:0000256" key="2">
    <source>
        <dbReference type="ARBA" id="ARBA00023026"/>
    </source>
</evidence>
<dbReference type="PROSITE" id="PS51782">
    <property type="entry name" value="LYSM"/>
    <property type="match status" value="1"/>
</dbReference>
<feature type="signal peptide" evidence="3">
    <location>
        <begin position="1"/>
        <end position="21"/>
    </location>
</feature>
<comment type="caution">
    <text evidence="5">The sequence shown here is derived from an EMBL/GenBank/DDBJ whole genome shotgun (WGS) entry which is preliminary data.</text>
</comment>
<accession>A0AAU9M6P7</accession>
<dbReference type="AlphaFoldDB" id="A0AAU9M6P7"/>
<feature type="chain" id="PRO_5043863292" description="LysM domain-containing protein" evidence="3">
    <location>
        <begin position="22"/>
        <end position="88"/>
    </location>
</feature>
<dbReference type="InterPro" id="IPR036779">
    <property type="entry name" value="LysM_dom_sf"/>
</dbReference>
<keyword evidence="6" id="KW-1185">Reference proteome</keyword>
<protein>
    <recommendedName>
        <fullName evidence="4">LysM domain-containing protein</fullName>
    </recommendedName>
</protein>
<dbReference type="Pfam" id="PF01476">
    <property type="entry name" value="LysM"/>
    <property type="match status" value="1"/>
</dbReference>
<name>A0AAU9M6P7_9ASTR</name>
<evidence type="ECO:0000313" key="6">
    <source>
        <dbReference type="Proteomes" id="UP001157418"/>
    </source>
</evidence>
<dbReference type="GO" id="GO:0008061">
    <property type="term" value="F:chitin binding"/>
    <property type="evidence" value="ECO:0007669"/>
    <property type="project" value="UniProtKB-KW"/>
</dbReference>
<keyword evidence="2" id="KW-0843">Virulence</keyword>
<keyword evidence="1" id="KW-0147">Chitin-binding</keyword>
<dbReference type="EMBL" id="CAKMRJ010001112">
    <property type="protein sequence ID" value="CAH1423519.1"/>
    <property type="molecule type" value="Genomic_DNA"/>
</dbReference>
<dbReference type="PANTHER" id="PTHR34997:SF1">
    <property type="entry name" value="PEPTIDOGLYCAN-BINDING LYSIN DOMAIN"/>
    <property type="match status" value="1"/>
</dbReference>
<organism evidence="5 6">
    <name type="scientific">Lactuca virosa</name>
    <dbReference type="NCBI Taxonomy" id="75947"/>
    <lineage>
        <taxon>Eukaryota</taxon>
        <taxon>Viridiplantae</taxon>
        <taxon>Streptophyta</taxon>
        <taxon>Embryophyta</taxon>
        <taxon>Tracheophyta</taxon>
        <taxon>Spermatophyta</taxon>
        <taxon>Magnoliopsida</taxon>
        <taxon>eudicotyledons</taxon>
        <taxon>Gunneridae</taxon>
        <taxon>Pentapetalae</taxon>
        <taxon>asterids</taxon>
        <taxon>campanulids</taxon>
        <taxon>Asterales</taxon>
        <taxon>Asteraceae</taxon>
        <taxon>Cichorioideae</taxon>
        <taxon>Cichorieae</taxon>
        <taxon>Lactucinae</taxon>
        <taxon>Lactuca</taxon>
    </lineage>
</organism>
<proteinExistence type="predicted"/>
<dbReference type="Gene3D" id="3.10.350.10">
    <property type="entry name" value="LysM domain"/>
    <property type="match status" value="1"/>
</dbReference>
<evidence type="ECO:0000259" key="4">
    <source>
        <dbReference type="PROSITE" id="PS51782"/>
    </source>
</evidence>
<evidence type="ECO:0000256" key="1">
    <source>
        <dbReference type="ARBA" id="ARBA00022669"/>
    </source>
</evidence>
<dbReference type="PANTHER" id="PTHR34997">
    <property type="entry name" value="AM15"/>
    <property type="match status" value="1"/>
</dbReference>
<gene>
    <name evidence="5" type="ORF">LVIROSA_LOCUS10794</name>
</gene>
<evidence type="ECO:0000256" key="3">
    <source>
        <dbReference type="SAM" id="SignalP"/>
    </source>
</evidence>
<dbReference type="InterPro" id="IPR052210">
    <property type="entry name" value="LysM1-like"/>
</dbReference>
<reference evidence="5 6" key="1">
    <citation type="submission" date="2022-01" db="EMBL/GenBank/DDBJ databases">
        <authorList>
            <person name="Xiong W."/>
            <person name="Schranz E."/>
        </authorList>
    </citation>
    <scope>NUCLEOTIDE SEQUENCE [LARGE SCALE GENOMIC DNA]</scope>
</reference>
<dbReference type="InterPro" id="IPR018392">
    <property type="entry name" value="LysM"/>
</dbReference>
<dbReference type="SUPFAM" id="SSF54106">
    <property type="entry name" value="LysM domain"/>
    <property type="match status" value="1"/>
</dbReference>
<dbReference type="Proteomes" id="UP001157418">
    <property type="component" value="Unassembled WGS sequence"/>
</dbReference>